<organism evidence="2 3">
    <name type="scientific">Aspergillus leporis</name>
    <dbReference type="NCBI Taxonomy" id="41062"/>
    <lineage>
        <taxon>Eukaryota</taxon>
        <taxon>Fungi</taxon>
        <taxon>Dikarya</taxon>
        <taxon>Ascomycota</taxon>
        <taxon>Pezizomycotina</taxon>
        <taxon>Eurotiomycetes</taxon>
        <taxon>Eurotiomycetidae</taxon>
        <taxon>Eurotiales</taxon>
        <taxon>Aspergillaceae</taxon>
        <taxon>Aspergillus</taxon>
        <taxon>Aspergillus subgen. Circumdati</taxon>
    </lineage>
</organism>
<evidence type="ECO:0000313" key="2">
    <source>
        <dbReference type="EMBL" id="KAB8073780.1"/>
    </source>
</evidence>
<keyword evidence="1" id="KW-0732">Signal</keyword>
<reference evidence="2 3" key="1">
    <citation type="submission" date="2019-04" db="EMBL/GenBank/DDBJ databases">
        <title>Friends and foes A comparative genomics study of 23 Aspergillus species from section Flavi.</title>
        <authorList>
            <consortium name="DOE Joint Genome Institute"/>
            <person name="Kjaerbolling I."/>
            <person name="Vesth T."/>
            <person name="Frisvad J.C."/>
            <person name="Nybo J.L."/>
            <person name="Theobald S."/>
            <person name="Kildgaard S."/>
            <person name="Isbrandt T."/>
            <person name="Kuo A."/>
            <person name="Sato A."/>
            <person name="Lyhne E.K."/>
            <person name="Kogle M.E."/>
            <person name="Wiebenga A."/>
            <person name="Kun R.S."/>
            <person name="Lubbers R.J."/>
            <person name="Makela M.R."/>
            <person name="Barry K."/>
            <person name="Chovatia M."/>
            <person name="Clum A."/>
            <person name="Daum C."/>
            <person name="Haridas S."/>
            <person name="He G."/>
            <person name="LaButti K."/>
            <person name="Lipzen A."/>
            <person name="Mondo S."/>
            <person name="Riley R."/>
            <person name="Salamov A."/>
            <person name="Simmons B.A."/>
            <person name="Magnuson J.K."/>
            <person name="Henrissat B."/>
            <person name="Mortensen U.H."/>
            <person name="Larsen T.O."/>
            <person name="Devries R.P."/>
            <person name="Grigoriev I.V."/>
            <person name="Machida M."/>
            <person name="Baker S.E."/>
            <person name="Andersen M.R."/>
        </authorList>
    </citation>
    <scope>NUCLEOTIDE SEQUENCE [LARGE SCALE GENOMIC DNA]</scope>
    <source>
        <strain evidence="2 3">CBS 151.66</strain>
    </source>
</reference>
<evidence type="ECO:0008006" key="4">
    <source>
        <dbReference type="Google" id="ProtNLM"/>
    </source>
</evidence>
<dbReference type="OrthoDB" id="2818448at2759"/>
<proteinExistence type="predicted"/>
<dbReference type="AlphaFoldDB" id="A0A5N5X3A8"/>
<feature type="chain" id="PRO_5024823564" description="Extracellular membrane protein CFEM domain-containing protein" evidence="1">
    <location>
        <begin position="20"/>
        <end position="93"/>
    </location>
</feature>
<accession>A0A5N5X3A8</accession>
<dbReference type="Proteomes" id="UP000326565">
    <property type="component" value="Unassembled WGS sequence"/>
</dbReference>
<keyword evidence="3" id="KW-1185">Reference proteome</keyword>
<evidence type="ECO:0000256" key="1">
    <source>
        <dbReference type="SAM" id="SignalP"/>
    </source>
</evidence>
<evidence type="ECO:0000313" key="3">
    <source>
        <dbReference type="Proteomes" id="UP000326565"/>
    </source>
</evidence>
<dbReference type="EMBL" id="ML732221">
    <property type="protein sequence ID" value="KAB8073780.1"/>
    <property type="molecule type" value="Genomic_DNA"/>
</dbReference>
<sequence>MRILSLGLFLLASVFSVQACTYCQCEFQDGSHCCVYSDAMQGNLDCLSVCANAHRADGKSNDDGTAGTACNAGGKYKCASALTALDRTPCYKQ</sequence>
<feature type="signal peptide" evidence="1">
    <location>
        <begin position="1"/>
        <end position="19"/>
    </location>
</feature>
<gene>
    <name evidence="2" type="ORF">BDV29DRAFT_157282</name>
</gene>
<protein>
    <recommendedName>
        <fullName evidence="4">Extracellular membrane protein CFEM domain-containing protein</fullName>
    </recommendedName>
</protein>
<name>A0A5N5X3A8_9EURO</name>
<dbReference type="PROSITE" id="PS51257">
    <property type="entry name" value="PROKAR_LIPOPROTEIN"/>
    <property type="match status" value="1"/>
</dbReference>